<evidence type="ECO:0000313" key="3">
    <source>
        <dbReference type="Proteomes" id="UP000001542"/>
    </source>
</evidence>
<name>A2FUE7_TRIV3</name>
<accession>A2FUE7</accession>
<reference evidence="2" key="1">
    <citation type="submission" date="2006-10" db="EMBL/GenBank/DDBJ databases">
        <authorList>
            <person name="Amadeo P."/>
            <person name="Zhao Q."/>
            <person name="Wortman J."/>
            <person name="Fraser-Liggett C."/>
            <person name="Carlton J."/>
        </authorList>
    </citation>
    <scope>NUCLEOTIDE SEQUENCE</scope>
    <source>
        <strain evidence="2">G3</strain>
    </source>
</reference>
<dbReference type="RefSeq" id="XP_001304398.1">
    <property type="nucleotide sequence ID" value="XM_001304397.1"/>
</dbReference>
<gene>
    <name evidence="2" type="ORF">TVAG_276870</name>
</gene>
<dbReference type="Proteomes" id="UP000001542">
    <property type="component" value="Unassembled WGS sequence"/>
</dbReference>
<dbReference type="OrthoDB" id="10607638at2759"/>
<dbReference type="EMBL" id="DS114033">
    <property type="protein sequence ID" value="EAX91468.1"/>
    <property type="molecule type" value="Genomic_DNA"/>
</dbReference>
<dbReference type="AlphaFoldDB" id="A2FUE7"/>
<reference evidence="2" key="2">
    <citation type="journal article" date="2007" name="Science">
        <title>Draft genome sequence of the sexually transmitted pathogen Trichomonas vaginalis.</title>
        <authorList>
            <person name="Carlton J.M."/>
            <person name="Hirt R.P."/>
            <person name="Silva J.C."/>
            <person name="Delcher A.L."/>
            <person name="Schatz M."/>
            <person name="Zhao Q."/>
            <person name="Wortman J.R."/>
            <person name="Bidwell S.L."/>
            <person name="Alsmark U.C.M."/>
            <person name="Besteiro S."/>
            <person name="Sicheritz-Ponten T."/>
            <person name="Noel C.J."/>
            <person name="Dacks J.B."/>
            <person name="Foster P.G."/>
            <person name="Simillion C."/>
            <person name="Van de Peer Y."/>
            <person name="Miranda-Saavedra D."/>
            <person name="Barton G.J."/>
            <person name="Westrop G.D."/>
            <person name="Mueller S."/>
            <person name="Dessi D."/>
            <person name="Fiori P.L."/>
            <person name="Ren Q."/>
            <person name="Paulsen I."/>
            <person name="Zhang H."/>
            <person name="Bastida-Corcuera F.D."/>
            <person name="Simoes-Barbosa A."/>
            <person name="Brown M.T."/>
            <person name="Hayes R.D."/>
            <person name="Mukherjee M."/>
            <person name="Okumura C.Y."/>
            <person name="Schneider R."/>
            <person name="Smith A.J."/>
            <person name="Vanacova S."/>
            <person name="Villalvazo M."/>
            <person name="Haas B.J."/>
            <person name="Pertea M."/>
            <person name="Feldblyum T.V."/>
            <person name="Utterback T.R."/>
            <person name="Shu C.L."/>
            <person name="Osoegawa K."/>
            <person name="de Jong P.J."/>
            <person name="Hrdy I."/>
            <person name="Horvathova L."/>
            <person name="Zubacova Z."/>
            <person name="Dolezal P."/>
            <person name="Malik S.B."/>
            <person name="Logsdon J.M. Jr."/>
            <person name="Henze K."/>
            <person name="Gupta A."/>
            <person name="Wang C.C."/>
            <person name="Dunne R.L."/>
            <person name="Upcroft J.A."/>
            <person name="Upcroft P."/>
            <person name="White O."/>
            <person name="Salzberg S.L."/>
            <person name="Tang P."/>
            <person name="Chiu C.-H."/>
            <person name="Lee Y.-S."/>
            <person name="Embley T.M."/>
            <person name="Coombs G.H."/>
            <person name="Mottram J.C."/>
            <person name="Tachezy J."/>
            <person name="Fraser-Liggett C.M."/>
            <person name="Johnson P.J."/>
        </authorList>
    </citation>
    <scope>NUCLEOTIDE SEQUENCE [LARGE SCALE GENOMIC DNA]</scope>
    <source>
        <strain evidence="2">G3</strain>
    </source>
</reference>
<dbReference type="VEuPathDB" id="TrichDB:TVAG_276870"/>
<feature type="region of interest" description="Disordered" evidence="1">
    <location>
        <begin position="580"/>
        <end position="614"/>
    </location>
</feature>
<dbReference type="VEuPathDB" id="TrichDB:TVAGG3_0883870"/>
<evidence type="ECO:0000256" key="1">
    <source>
        <dbReference type="SAM" id="MobiDB-lite"/>
    </source>
</evidence>
<dbReference type="KEGG" id="tva:4749164"/>
<sequence length="639" mass="72268">MLKYVDVFRPARLKDEKSVRCRVLGATYDNKLLMLVNTTSQTSVEEVSSKGESTTVISFKKYIDIVSAHLSEDHELCHLTERIPSPKGFSFISTIYHIFGNAKSKEIQYDSPIDGFFLPGSANGVYQMIHVIGNRLTHLKITISKRSVEMEKLRGGIHIPNLISYHFDYNLCTLIAIYSNDKSVFMSVFNMLSQNFDSEPPIHVNVMQTSKLPHELALNPLSHLHLPYFHNANNRFYVFSHNNKRCVIQQLFNGPETHLSFCVSTYPQVFNHIINAPNISSDVPLCFARFDSIVIVFVPNNYICAIDAFLTPPSITVLPKCLANSFCSICSSTLPLENNIVDLDTGSIFNIELDFSKLIPFAPALDQSTWYSFALIIFRVQRADYLSQMLNLLVLINDVDTVQTFFSALLNNYSMPSRFGRVAVRSRSGAVSSFTKTVVPLRPPSHPSFRSSIGLSCKEEVEEIEKEFPSCGVVSRKKAFRHAVKSLIEKKGSNQIEISAKKALNFLRKQNEGALLIRDSIDLWINTFHPDDFWKMTIMFVLQNEATFQSFPFIPCLKEELGILGDALCSKPMRQKFESVGIMPPSEDPGPDSSYWKDRFSLSGSSSSDSTITTSSRVFHRFEGSEEILKSFNRDDQFD</sequence>
<dbReference type="InParanoid" id="A2FUE7"/>
<proteinExistence type="predicted"/>
<feature type="compositionally biased region" description="Low complexity" evidence="1">
    <location>
        <begin position="601"/>
        <end position="614"/>
    </location>
</feature>
<keyword evidence="3" id="KW-1185">Reference proteome</keyword>
<organism evidence="2 3">
    <name type="scientific">Trichomonas vaginalis (strain ATCC PRA-98 / G3)</name>
    <dbReference type="NCBI Taxonomy" id="412133"/>
    <lineage>
        <taxon>Eukaryota</taxon>
        <taxon>Metamonada</taxon>
        <taxon>Parabasalia</taxon>
        <taxon>Trichomonadida</taxon>
        <taxon>Trichomonadidae</taxon>
        <taxon>Trichomonas</taxon>
    </lineage>
</organism>
<protein>
    <submittedName>
        <fullName evidence="2">Uncharacterized protein</fullName>
    </submittedName>
</protein>
<evidence type="ECO:0000313" key="2">
    <source>
        <dbReference type="EMBL" id="EAX91468.1"/>
    </source>
</evidence>